<dbReference type="AlphaFoldDB" id="A5BQ41"/>
<sequence length="115" mass="12343">MAVGQDSWCETSGEGGTSAGTGFSNVRHPGGNGGGEGFRVRGTRMEMAAQKGSGYTRMEMAALKDSGCEAPRWKWRRRRVPGVRHPDGNVVMGGMKGRYGLPGYGGLSEWFLMGR</sequence>
<proteinExistence type="predicted"/>
<name>A5BQ41_VITVI</name>
<reference evidence="2" key="1">
    <citation type="journal article" date="2007" name="PLoS ONE">
        <title>The first genome sequence of an elite grapevine cultivar (Pinot noir Vitis vinifera L.): coping with a highly heterozygous genome.</title>
        <authorList>
            <person name="Velasco R."/>
            <person name="Zharkikh A."/>
            <person name="Troggio M."/>
            <person name="Cartwright D.A."/>
            <person name="Cestaro A."/>
            <person name="Pruss D."/>
            <person name="Pindo M."/>
            <person name="FitzGerald L.M."/>
            <person name="Vezzulli S."/>
            <person name="Reid J."/>
            <person name="Malacarne G."/>
            <person name="Iliev D."/>
            <person name="Coppola G."/>
            <person name="Wardell B."/>
            <person name="Micheletti D."/>
            <person name="Macalma T."/>
            <person name="Facci M."/>
            <person name="Mitchell J.T."/>
            <person name="Perazzolli M."/>
            <person name="Eldredge G."/>
            <person name="Gatto P."/>
            <person name="Oyzerski R."/>
            <person name="Moretto M."/>
            <person name="Gutin N."/>
            <person name="Stefanini M."/>
            <person name="Chen Y."/>
            <person name="Segala C."/>
            <person name="Davenport C."/>
            <person name="Dematte L."/>
            <person name="Mraz A."/>
            <person name="Battilana J."/>
            <person name="Stormo K."/>
            <person name="Costa F."/>
            <person name="Tao Q."/>
            <person name="Si-Ammour A."/>
            <person name="Harkins T."/>
            <person name="Lackey A."/>
            <person name="Perbost C."/>
            <person name="Taillon B."/>
            <person name="Stella A."/>
            <person name="Solovyev V."/>
            <person name="Fawcett J.A."/>
            <person name="Sterck L."/>
            <person name="Vandepoele K."/>
            <person name="Grando S.M."/>
            <person name="Toppo S."/>
            <person name="Moser C."/>
            <person name="Lanchbury J."/>
            <person name="Bogden R."/>
            <person name="Skolnick M."/>
            <person name="Sgaramella V."/>
            <person name="Bhatnagar S.K."/>
            <person name="Fontana P."/>
            <person name="Gutin A."/>
            <person name="Van de Peer Y."/>
            <person name="Salamini F."/>
            <person name="Viola R."/>
        </authorList>
    </citation>
    <scope>NUCLEOTIDE SEQUENCE</scope>
</reference>
<organism evidence="2">
    <name type="scientific">Vitis vinifera</name>
    <name type="common">Grape</name>
    <dbReference type="NCBI Taxonomy" id="29760"/>
    <lineage>
        <taxon>Eukaryota</taxon>
        <taxon>Viridiplantae</taxon>
        <taxon>Streptophyta</taxon>
        <taxon>Embryophyta</taxon>
        <taxon>Tracheophyta</taxon>
        <taxon>Spermatophyta</taxon>
        <taxon>Magnoliopsida</taxon>
        <taxon>eudicotyledons</taxon>
        <taxon>Gunneridae</taxon>
        <taxon>Pentapetalae</taxon>
        <taxon>rosids</taxon>
        <taxon>Vitales</taxon>
        <taxon>Vitaceae</taxon>
        <taxon>Viteae</taxon>
        <taxon>Vitis</taxon>
    </lineage>
</organism>
<protein>
    <submittedName>
        <fullName evidence="2">Uncharacterized protein</fullName>
    </submittedName>
</protein>
<dbReference type="EMBL" id="AM467184">
    <property type="protein sequence ID" value="CAN79184.1"/>
    <property type="molecule type" value="Genomic_DNA"/>
</dbReference>
<accession>A5BQ41</accession>
<feature type="region of interest" description="Disordered" evidence="1">
    <location>
        <begin position="1"/>
        <end position="39"/>
    </location>
</feature>
<gene>
    <name evidence="2" type="ORF">VITISV_024135</name>
</gene>
<evidence type="ECO:0000256" key="1">
    <source>
        <dbReference type="SAM" id="MobiDB-lite"/>
    </source>
</evidence>
<evidence type="ECO:0000313" key="2">
    <source>
        <dbReference type="EMBL" id="CAN79184.1"/>
    </source>
</evidence>